<protein>
    <recommendedName>
        <fullName evidence="3">Peptidase aspartic putative domain-containing protein</fullName>
    </recommendedName>
</protein>
<evidence type="ECO:0000313" key="1">
    <source>
        <dbReference type="EMBL" id="KAJ8936144.1"/>
    </source>
</evidence>
<reference evidence="1" key="1">
    <citation type="journal article" date="2023" name="Insect Mol. Biol.">
        <title>Genome sequencing provides insights into the evolution of gene families encoding plant cell wall-degrading enzymes in longhorned beetles.</title>
        <authorList>
            <person name="Shin N.R."/>
            <person name="Okamura Y."/>
            <person name="Kirsch R."/>
            <person name="Pauchet Y."/>
        </authorList>
    </citation>
    <scope>NUCLEOTIDE SEQUENCE</scope>
    <source>
        <strain evidence="1">RBIC_L_NR</strain>
    </source>
</reference>
<evidence type="ECO:0008006" key="3">
    <source>
        <dbReference type="Google" id="ProtNLM"/>
    </source>
</evidence>
<gene>
    <name evidence="1" type="ORF">NQ314_012476</name>
</gene>
<dbReference type="Proteomes" id="UP001162156">
    <property type="component" value="Unassembled WGS sequence"/>
</dbReference>
<keyword evidence="2" id="KW-1185">Reference proteome</keyword>
<accession>A0AAV8XC22</accession>
<organism evidence="1 2">
    <name type="scientific">Rhamnusium bicolor</name>
    <dbReference type="NCBI Taxonomy" id="1586634"/>
    <lineage>
        <taxon>Eukaryota</taxon>
        <taxon>Metazoa</taxon>
        <taxon>Ecdysozoa</taxon>
        <taxon>Arthropoda</taxon>
        <taxon>Hexapoda</taxon>
        <taxon>Insecta</taxon>
        <taxon>Pterygota</taxon>
        <taxon>Neoptera</taxon>
        <taxon>Endopterygota</taxon>
        <taxon>Coleoptera</taxon>
        <taxon>Polyphaga</taxon>
        <taxon>Cucujiformia</taxon>
        <taxon>Chrysomeloidea</taxon>
        <taxon>Cerambycidae</taxon>
        <taxon>Lepturinae</taxon>
        <taxon>Rhagiini</taxon>
        <taxon>Rhamnusium</taxon>
    </lineage>
</organism>
<dbReference type="EMBL" id="JANEYF010003457">
    <property type="protein sequence ID" value="KAJ8936144.1"/>
    <property type="molecule type" value="Genomic_DNA"/>
</dbReference>
<proteinExistence type="predicted"/>
<comment type="caution">
    <text evidence="1">The sequence shown here is derived from an EMBL/GenBank/DDBJ whole genome shotgun (WGS) entry which is preliminary data.</text>
</comment>
<evidence type="ECO:0000313" key="2">
    <source>
        <dbReference type="Proteomes" id="UP001162156"/>
    </source>
</evidence>
<sequence>MTPGLIRLGPNLPTLQNSYLGWIVEGPIPNQSCCLNVSLFSQSQSVDELLPKFWQLEEVSTKRFLSPEDKLCEQKFLNFVQRTNSGAFQENLPLRKENNYLKPGDSYSFAARRFFSLEKQLCRTKNYLLGINAL</sequence>
<dbReference type="AlphaFoldDB" id="A0AAV8XC22"/>
<name>A0AAV8XC22_9CUCU</name>